<reference evidence="4" key="1">
    <citation type="journal article" date="2020" name="mSystems">
        <title>Genome- and Community-Level Interaction Insights into Carbon Utilization and Element Cycling Functions of Hydrothermarchaeota in Hydrothermal Sediment.</title>
        <authorList>
            <person name="Zhou Z."/>
            <person name="Liu Y."/>
            <person name="Xu W."/>
            <person name="Pan J."/>
            <person name="Luo Z.H."/>
            <person name="Li M."/>
        </authorList>
    </citation>
    <scope>NUCLEOTIDE SEQUENCE [LARGE SCALE GENOMIC DNA]</scope>
    <source>
        <strain evidence="4">SpSt-413</strain>
    </source>
</reference>
<comment type="caution">
    <text evidence="4">The sequence shown here is derived from an EMBL/GenBank/DDBJ whole genome shotgun (WGS) entry which is preliminary data.</text>
</comment>
<protein>
    <submittedName>
        <fullName evidence="4">6-phosphofructokinase</fullName>
    </submittedName>
</protein>
<dbReference type="Gene3D" id="3.40.50.300">
    <property type="entry name" value="P-loop containing nucleotide triphosphate hydrolases"/>
    <property type="match status" value="1"/>
</dbReference>
<dbReference type="InterPro" id="IPR001345">
    <property type="entry name" value="PG/BPGM_mutase_AS"/>
</dbReference>
<dbReference type="PANTHER" id="PTHR10606">
    <property type="entry name" value="6-PHOSPHOFRUCTO-2-KINASE/FRUCTOSE-2,6-BISPHOSPHATASE"/>
    <property type="match status" value="1"/>
</dbReference>
<dbReference type="SUPFAM" id="SSF53254">
    <property type="entry name" value="Phosphoglycerate mutase-like"/>
    <property type="match status" value="1"/>
</dbReference>
<feature type="domain" description="6-phosphofructo-2-kinase" evidence="3">
    <location>
        <begin position="9"/>
        <end position="178"/>
    </location>
</feature>
<dbReference type="InterPro" id="IPR013079">
    <property type="entry name" value="6Phosfructo_kin"/>
</dbReference>
<proteinExistence type="predicted"/>
<name>A0A7C3W8S8_9BACT</name>
<dbReference type="PANTHER" id="PTHR10606:SF44">
    <property type="entry name" value="6-PHOSPHOFRUCTO 2-KINASE_FRUCTOSE 2,6-BISPHOSPHATASE LONG FORM"/>
    <property type="match status" value="1"/>
</dbReference>
<organism evidence="4">
    <name type="scientific">Fundidesulfovibrio putealis</name>
    <dbReference type="NCBI Taxonomy" id="270496"/>
    <lineage>
        <taxon>Bacteria</taxon>
        <taxon>Pseudomonadati</taxon>
        <taxon>Thermodesulfobacteriota</taxon>
        <taxon>Desulfovibrionia</taxon>
        <taxon>Desulfovibrionales</taxon>
        <taxon>Desulfovibrionaceae</taxon>
        <taxon>Fundidesulfovibrio</taxon>
    </lineage>
</organism>
<dbReference type="CDD" id="cd07067">
    <property type="entry name" value="HP_PGM_like"/>
    <property type="match status" value="1"/>
</dbReference>
<dbReference type="GO" id="GO:0005829">
    <property type="term" value="C:cytosol"/>
    <property type="evidence" value="ECO:0007669"/>
    <property type="project" value="TreeGrafter"/>
</dbReference>
<keyword evidence="2" id="KW-0067">ATP-binding</keyword>
<dbReference type="GO" id="GO:0003873">
    <property type="term" value="F:6-phosphofructo-2-kinase activity"/>
    <property type="evidence" value="ECO:0007669"/>
    <property type="project" value="InterPro"/>
</dbReference>
<dbReference type="Gene3D" id="3.40.50.1240">
    <property type="entry name" value="Phosphoglycerate mutase-like"/>
    <property type="match status" value="1"/>
</dbReference>
<dbReference type="PRINTS" id="PR00991">
    <property type="entry name" value="6PFRUCTKNASE"/>
</dbReference>
<dbReference type="Pfam" id="PF00300">
    <property type="entry name" value="His_Phos_1"/>
    <property type="match status" value="1"/>
</dbReference>
<dbReference type="InterPro" id="IPR003094">
    <property type="entry name" value="6Pfruct_kin"/>
</dbReference>
<keyword evidence="4" id="KW-0808">Transferase</keyword>
<dbReference type="SUPFAM" id="SSF52540">
    <property type="entry name" value="P-loop containing nucleoside triphosphate hydrolases"/>
    <property type="match status" value="1"/>
</dbReference>
<dbReference type="Pfam" id="PF01591">
    <property type="entry name" value="6PF2K"/>
    <property type="match status" value="1"/>
</dbReference>
<accession>A0A7C3W8S8</accession>
<dbReference type="InterPro" id="IPR027417">
    <property type="entry name" value="P-loop_NTPase"/>
</dbReference>
<gene>
    <name evidence="4" type="ORF">ENR59_03820</name>
</gene>
<dbReference type="GO" id="GO:0006000">
    <property type="term" value="P:fructose metabolic process"/>
    <property type="evidence" value="ECO:0007669"/>
    <property type="project" value="InterPro"/>
</dbReference>
<keyword evidence="1" id="KW-0547">Nucleotide-binding</keyword>
<dbReference type="InterPro" id="IPR013078">
    <property type="entry name" value="His_Pase_superF_clade-1"/>
</dbReference>
<evidence type="ECO:0000256" key="1">
    <source>
        <dbReference type="ARBA" id="ARBA00022741"/>
    </source>
</evidence>
<keyword evidence="4" id="KW-0418">Kinase</keyword>
<evidence type="ECO:0000256" key="2">
    <source>
        <dbReference type="ARBA" id="ARBA00022840"/>
    </source>
</evidence>
<dbReference type="GO" id="GO:0006003">
    <property type="term" value="P:fructose 2,6-bisphosphate metabolic process"/>
    <property type="evidence" value="ECO:0007669"/>
    <property type="project" value="InterPro"/>
</dbReference>
<dbReference type="SMART" id="SM00855">
    <property type="entry name" value="PGAM"/>
    <property type="match status" value="1"/>
</dbReference>
<dbReference type="GO" id="GO:0004331">
    <property type="term" value="F:fructose-2,6-bisphosphate 2-phosphatase activity"/>
    <property type="evidence" value="ECO:0007669"/>
    <property type="project" value="TreeGrafter"/>
</dbReference>
<dbReference type="PIRSF" id="PIRSF000709">
    <property type="entry name" value="6PFK_2-Ptase"/>
    <property type="match status" value="1"/>
</dbReference>
<dbReference type="InterPro" id="IPR029033">
    <property type="entry name" value="His_PPase_superfam"/>
</dbReference>
<dbReference type="EMBL" id="DSRP01000263">
    <property type="protein sequence ID" value="HGG92060.1"/>
    <property type="molecule type" value="Genomic_DNA"/>
</dbReference>
<evidence type="ECO:0000313" key="4">
    <source>
        <dbReference type="EMBL" id="HGG92060.1"/>
    </source>
</evidence>
<dbReference type="PROSITE" id="PS00175">
    <property type="entry name" value="PG_MUTASE"/>
    <property type="match status" value="1"/>
</dbReference>
<sequence length="410" mass="46067">MSGDPGPRTLVIAMVGLPASGKSTVAAKIAQCLESEGAAVRVFNNGDVRRSMLGGRESSDPFFYSGDNAQGVALREKIARVNMERAGQYLQGGGQVAILDATNVSRARRALIARAMAGHRVLFLECVNTDPELVAASIGRKAQLPEFAHLSRAEAEECFRARIRYYERIYEPLDGEDEVIVLDSVDNRILRERVGARLPFFGVLRDLLVSEWVRNLYLVRHGETFFNLEKRIGGDPDLTPRGLAQAEALARHFRDVPLNWIFVSTRRRTRQMAQALCRGREECSIVPLAELDEIDAGVCDAMTYDQIAREMPQVHARRQHDKFNTVYPGGEGYAALARRVARGVNKALYLSGNAQHIMIVGHQAVNRTVLSRFLFRRQEDVPFIHIPQDRYFHIVSTQTRKVFELVQFMS</sequence>
<evidence type="ECO:0000259" key="3">
    <source>
        <dbReference type="Pfam" id="PF01591"/>
    </source>
</evidence>
<dbReference type="GO" id="GO:0005524">
    <property type="term" value="F:ATP binding"/>
    <property type="evidence" value="ECO:0007669"/>
    <property type="project" value="UniProtKB-KW"/>
</dbReference>
<dbReference type="AlphaFoldDB" id="A0A7C3W8S8"/>